<dbReference type="HAMAP" id="MF_00921">
    <property type="entry name" value="PDRP"/>
    <property type="match status" value="1"/>
</dbReference>
<dbReference type="EMBL" id="JBHTGQ010000002">
    <property type="protein sequence ID" value="MFC7748622.1"/>
    <property type="molecule type" value="Genomic_DNA"/>
</dbReference>
<evidence type="ECO:0000256" key="1">
    <source>
        <dbReference type="ARBA" id="ARBA00022527"/>
    </source>
</evidence>
<keyword evidence="4 5" id="KW-0418">Kinase</keyword>
<dbReference type="Pfam" id="PF03618">
    <property type="entry name" value="Kinase-PPPase"/>
    <property type="match status" value="1"/>
</dbReference>
<dbReference type="PANTHER" id="PTHR31756:SF3">
    <property type="entry name" value="PYRUVATE, PHOSPHATE DIKINASE REGULATORY PROTEIN 1, CHLOROPLASTIC"/>
    <property type="match status" value="1"/>
</dbReference>
<evidence type="ECO:0000256" key="3">
    <source>
        <dbReference type="ARBA" id="ARBA00022741"/>
    </source>
</evidence>
<dbReference type="GO" id="GO:0016740">
    <property type="term" value="F:transferase activity"/>
    <property type="evidence" value="ECO:0007669"/>
    <property type="project" value="UniProtKB-KW"/>
</dbReference>
<dbReference type="EC" id="2.7.11.32" evidence="5"/>
<keyword evidence="2 5" id="KW-0808">Transferase</keyword>
<organism evidence="6 7">
    <name type="scientific">Paenibacillus thermoaerophilus</name>
    <dbReference type="NCBI Taxonomy" id="1215385"/>
    <lineage>
        <taxon>Bacteria</taxon>
        <taxon>Bacillati</taxon>
        <taxon>Bacillota</taxon>
        <taxon>Bacilli</taxon>
        <taxon>Bacillales</taxon>
        <taxon>Paenibacillaceae</taxon>
        <taxon>Paenibacillus</taxon>
    </lineage>
</organism>
<dbReference type="PANTHER" id="PTHR31756">
    <property type="entry name" value="PYRUVATE, PHOSPHATE DIKINASE REGULATORY PROTEIN 1, CHLOROPLASTIC"/>
    <property type="match status" value="1"/>
</dbReference>
<name>A0ABW2V1W4_9BACL</name>
<comment type="function">
    <text evidence="5">Bifunctional serine/threonine kinase and phosphorylase involved in the regulation of the pyruvate, phosphate dikinase (PPDK) by catalyzing its phosphorylation/dephosphorylation.</text>
</comment>
<comment type="catalytic activity">
    <reaction evidence="5">
        <text>N(tele)-phospho-L-histidyl/L-threonyl-[pyruvate, phosphate dikinase] + ADP = N(tele)-phospho-L-histidyl/O-phospho-L-threonyl-[pyruvate, phosphate dikinase] + AMP + H(+)</text>
        <dbReference type="Rhea" id="RHEA:43692"/>
        <dbReference type="Rhea" id="RHEA-COMP:10650"/>
        <dbReference type="Rhea" id="RHEA-COMP:10651"/>
        <dbReference type="ChEBI" id="CHEBI:15378"/>
        <dbReference type="ChEBI" id="CHEBI:30013"/>
        <dbReference type="ChEBI" id="CHEBI:61977"/>
        <dbReference type="ChEBI" id="CHEBI:83586"/>
        <dbReference type="ChEBI" id="CHEBI:456215"/>
        <dbReference type="ChEBI" id="CHEBI:456216"/>
        <dbReference type="EC" id="2.7.11.32"/>
    </reaction>
</comment>
<evidence type="ECO:0000256" key="2">
    <source>
        <dbReference type="ARBA" id="ARBA00022679"/>
    </source>
</evidence>
<reference evidence="7" key="1">
    <citation type="journal article" date="2019" name="Int. J. Syst. Evol. Microbiol.">
        <title>The Global Catalogue of Microorganisms (GCM) 10K type strain sequencing project: providing services to taxonomists for standard genome sequencing and annotation.</title>
        <authorList>
            <consortium name="The Broad Institute Genomics Platform"/>
            <consortium name="The Broad Institute Genome Sequencing Center for Infectious Disease"/>
            <person name="Wu L."/>
            <person name="Ma J."/>
        </authorList>
    </citation>
    <scope>NUCLEOTIDE SEQUENCE [LARGE SCALE GENOMIC DNA]</scope>
    <source>
        <strain evidence="7">JCM 18657</strain>
    </source>
</reference>
<comment type="caution">
    <text evidence="6">The sequence shown here is derived from an EMBL/GenBank/DDBJ whole genome shotgun (WGS) entry which is preliminary data.</text>
</comment>
<evidence type="ECO:0000313" key="7">
    <source>
        <dbReference type="Proteomes" id="UP001596528"/>
    </source>
</evidence>
<keyword evidence="6" id="KW-0670">Pyruvate</keyword>
<sequence>MANATPAVVYVVSDAAGETGELVVRAAAIQFMPDKPEIRRVPFVAEPEDIDRVIESARRENAMIVFTLVIPTLRDHLVRQASIAGVASVDLLSPVISGLESLMRREALHRPGISHPLDDDYFKKVEAVEFAVKYDDGRDPAGIVKADVVLIGVSRTSKTPLSMYLAHKKYKVANVPLVPELKPPDELFKVPRNKVFGLLINPEKLNAIRRERLRALGLGPDAMYANALRIEQELAYATDIMRRIGCMVIDVSDKAVEETAWLILDRLSGR</sequence>
<proteinExistence type="inferred from homology"/>
<keyword evidence="3 5" id="KW-0547">Nucleotide-binding</keyword>
<comment type="catalytic activity">
    <reaction evidence="5">
        <text>N(tele)-phospho-L-histidyl/O-phospho-L-threonyl-[pyruvate, phosphate dikinase] + phosphate + H(+) = N(tele)-phospho-L-histidyl/L-threonyl-[pyruvate, phosphate dikinase] + diphosphate</text>
        <dbReference type="Rhea" id="RHEA:43696"/>
        <dbReference type="Rhea" id="RHEA-COMP:10650"/>
        <dbReference type="Rhea" id="RHEA-COMP:10651"/>
        <dbReference type="ChEBI" id="CHEBI:15378"/>
        <dbReference type="ChEBI" id="CHEBI:30013"/>
        <dbReference type="ChEBI" id="CHEBI:33019"/>
        <dbReference type="ChEBI" id="CHEBI:43474"/>
        <dbReference type="ChEBI" id="CHEBI:61977"/>
        <dbReference type="ChEBI" id="CHEBI:83586"/>
        <dbReference type="EC" id="2.7.4.27"/>
    </reaction>
</comment>
<keyword evidence="1 5" id="KW-0723">Serine/threonine-protein kinase</keyword>
<dbReference type="InterPro" id="IPR005177">
    <property type="entry name" value="Kinase-pyrophosphorylase"/>
</dbReference>
<dbReference type="InterPro" id="IPR026565">
    <property type="entry name" value="PPDK_reg"/>
</dbReference>
<comment type="similarity">
    <text evidence="5">Belongs to the pyruvate, phosphate/water dikinase regulatory protein family. PDRP subfamily.</text>
</comment>
<accession>A0ABW2V1W4</accession>
<dbReference type="RefSeq" id="WP_138787675.1">
    <property type="nucleotide sequence ID" value="NZ_JBHTGQ010000002.1"/>
</dbReference>
<protein>
    <recommendedName>
        <fullName evidence="5">Putative pyruvate, phosphate dikinase regulatory protein</fullName>
        <shortName evidence="5">PPDK regulatory protein</shortName>
        <ecNumber evidence="5">2.7.11.32</ecNumber>
        <ecNumber evidence="5">2.7.4.27</ecNumber>
    </recommendedName>
</protein>
<gene>
    <name evidence="6" type="ORF">ACFQWB_01505</name>
</gene>
<feature type="binding site" evidence="5">
    <location>
        <begin position="152"/>
        <end position="159"/>
    </location>
    <ligand>
        <name>ADP</name>
        <dbReference type="ChEBI" id="CHEBI:456216"/>
    </ligand>
</feature>
<dbReference type="NCBIfam" id="NF003742">
    <property type="entry name" value="PRK05339.1"/>
    <property type="match status" value="1"/>
</dbReference>
<evidence type="ECO:0000256" key="4">
    <source>
        <dbReference type="ARBA" id="ARBA00022777"/>
    </source>
</evidence>
<keyword evidence="7" id="KW-1185">Reference proteome</keyword>
<evidence type="ECO:0000313" key="6">
    <source>
        <dbReference type="EMBL" id="MFC7748622.1"/>
    </source>
</evidence>
<dbReference type="EC" id="2.7.4.27" evidence="5"/>
<evidence type="ECO:0000256" key="5">
    <source>
        <dbReference type="HAMAP-Rule" id="MF_00921"/>
    </source>
</evidence>
<dbReference type="Proteomes" id="UP001596528">
    <property type="component" value="Unassembled WGS sequence"/>
</dbReference>